<dbReference type="InterPro" id="IPR016032">
    <property type="entry name" value="Sig_transdc_resp-reg_C-effctor"/>
</dbReference>
<keyword evidence="2" id="KW-0238">DNA-binding</keyword>
<evidence type="ECO:0000313" key="6">
    <source>
        <dbReference type="EMBL" id="MEE1876505.1"/>
    </source>
</evidence>
<protein>
    <submittedName>
        <fullName evidence="6">DUF4019 domain-containing protein</fullName>
    </submittedName>
</protein>
<dbReference type="PRINTS" id="PR00038">
    <property type="entry name" value="HTHLUXR"/>
</dbReference>
<dbReference type="Proteomes" id="UP001343492">
    <property type="component" value="Unassembled WGS sequence"/>
</dbReference>
<dbReference type="Pfam" id="PF00196">
    <property type="entry name" value="GerE"/>
    <property type="match status" value="1"/>
</dbReference>
<keyword evidence="1" id="KW-0805">Transcription regulation</keyword>
<evidence type="ECO:0000256" key="2">
    <source>
        <dbReference type="ARBA" id="ARBA00023125"/>
    </source>
</evidence>
<evidence type="ECO:0000259" key="5">
    <source>
        <dbReference type="PROSITE" id="PS50043"/>
    </source>
</evidence>
<keyword evidence="4" id="KW-1133">Transmembrane helix</keyword>
<feature type="transmembrane region" description="Helical" evidence="4">
    <location>
        <begin position="108"/>
        <end position="130"/>
    </location>
</feature>
<dbReference type="PANTHER" id="PTHR44688:SF16">
    <property type="entry name" value="DNA-BINDING TRANSCRIPTIONAL ACTIVATOR DEVR_DOSR"/>
    <property type="match status" value="1"/>
</dbReference>
<dbReference type="RefSeq" id="WP_354143616.1">
    <property type="nucleotide sequence ID" value="NZ_JAZDQV010000002.1"/>
</dbReference>
<comment type="caution">
    <text evidence="6">The sequence shown here is derived from an EMBL/GenBank/DDBJ whole genome shotgun (WGS) entry which is preliminary data.</text>
</comment>
<dbReference type="InterPro" id="IPR025091">
    <property type="entry name" value="DUF4019"/>
</dbReference>
<keyword evidence="4" id="KW-0812">Transmembrane</keyword>
<dbReference type="Gene3D" id="1.10.10.10">
    <property type="entry name" value="Winged helix-like DNA-binding domain superfamily/Winged helix DNA-binding domain"/>
    <property type="match status" value="1"/>
</dbReference>
<evidence type="ECO:0000313" key="7">
    <source>
        <dbReference type="Proteomes" id="UP001343492"/>
    </source>
</evidence>
<dbReference type="PROSITE" id="PS50043">
    <property type="entry name" value="HTH_LUXR_2"/>
    <property type="match status" value="1"/>
</dbReference>
<organism evidence="6 7">
    <name type="scientific">Altererythrobacter litoralis</name>
    <dbReference type="NCBI Taxonomy" id="3113904"/>
    <lineage>
        <taxon>Bacteria</taxon>
        <taxon>Pseudomonadati</taxon>
        <taxon>Pseudomonadota</taxon>
        <taxon>Alphaproteobacteria</taxon>
        <taxon>Sphingomonadales</taxon>
        <taxon>Erythrobacteraceae</taxon>
        <taxon>Altererythrobacter</taxon>
    </lineage>
</organism>
<dbReference type="PANTHER" id="PTHR44688">
    <property type="entry name" value="DNA-BINDING TRANSCRIPTIONAL ACTIVATOR DEVR_DOSR"/>
    <property type="match status" value="1"/>
</dbReference>
<dbReference type="SUPFAM" id="SSF46894">
    <property type="entry name" value="C-terminal effector domain of the bipartite response regulators"/>
    <property type="match status" value="1"/>
</dbReference>
<gene>
    <name evidence="6" type="ORF">VRS74_02250</name>
</gene>
<keyword evidence="7" id="KW-1185">Reference proteome</keyword>
<dbReference type="InterPro" id="IPR000792">
    <property type="entry name" value="Tscrpt_reg_LuxR_C"/>
</dbReference>
<keyword evidence="3" id="KW-0804">Transcription</keyword>
<name>A0ABU7GCM7_9SPHN</name>
<keyword evidence="4" id="KW-0472">Membrane</keyword>
<reference evidence="6 7" key="1">
    <citation type="submission" date="2024-01" db="EMBL/GenBank/DDBJ databases">
        <title>The genome sequence of Erythrobacteraceae sp. strain 1XM1-14.</title>
        <authorList>
            <person name="Liu Y."/>
        </authorList>
    </citation>
    <scope>NUCLEOTIDE SEQUENCE [LARGE SCALE GENOMIC DNA]</scope>
    <source>
        <strain evidence="6 7">1XM1-14</strain>
    </source>
</reference>
<dbReference type="InterPro" id="IPR036388">
    <property type="entry name" value="WH-like_DNA-bd_sf"/>
</dbReference>
<evidence type="ECO:0000256" key="4">
    <source>
        <dbReference type="SAM" id="Phobius"/>
    </source>
</evidence>
<dbReference type="EMBL" id="JAZDQV010000002">
    <property type="protein sequence ID" value="MEE1876505.1"/>
    <property type="molecule type" value="Genomic_DNA"/>
</dbReference>
<evidence type="ECO:0000256" key="3">
    <source>
        <dbReference type="ARBA" id="ARBA00023163"/>
    </source>
</evidence>
<proteinExistence type="predicted"/>
<dbReference type="CDD" id="cd06170">
    <property type="entry name" value="LuxR_C_like"/>
    <property type="match status" value="1"/>
</dbReference>
<evidence type="ECO:0000256" key="1">
    <source>
        <dbReference type="ARBA" id="ARBA00023015"/>
    </source>
</evidence>
<dbReference type="SMART" id="SM00421">
    <property type="entry name" value="HTH_LUXR"/>
    <property type="match status" value="1"/>
</dbReference>
<feature type="domain" description="HTH luxR-type" evidence="5">
    <location>
        <begin position="1"/>
        <end position="66"/>
    </location>
</feature>
<sequence>MRAAIDILTDKEKETLRLIVRGHDAKSAARELGLSVHTINERLREARRKLSVTSSREAARLLLEQEGAPPEMLVDKEIGEAGAARIGDPSGPLDDRHSGGRVVRRRSAWLIGGLIMSALFALMLATAPLVSDEHPRAGEAVADRVETSDEAVETAARNWLRLVDQGNWDASYEAAGSTFRGLNTPENWQDASIQTRKPLGTVLAREAISFMEVPAPPAGLELVRFRTDFTGKAGVVETLTLQKEGDSLKVVGYYIN</sequence>
<dbReference type="Pfam" id="PF13211">
    <property type="entry name" value="DUF4019"/>
    <property type="match status" value="1"/>
</dbReference>
<accession>A0ABU7GCM7</accession>